<gene>
    <name evidence="13 15" type="primary">cas9</name>
    <name evidence="15" type="ORF">KHY36_14535</name>
</gene>
<comment type="similarity">
    <text evidence="13">Belongs to the CRISPR-associated Cas9 family.</text>
</comment>
<feature type="binding site" evidence="13">
    <location>
        <position position="509"/>
    </location>
    <ligand>
        <name>Mg(2+)</name>
        <dbReference type="ChEBI" id="CHEBI:18420"/>
        <label>1</label>
    </ligand>
</feature>
<feature type="active site" description="For RuvC-like nuclease domain" evidence="13">
    <location>
        <position position="10"/>
    </location>
</feature>
<evidence type="ECO:0000256" key="13">
    <source>
        <dbReference type="HAMAP-Rule" id="MF_01480"/>
    </source>
</evidence>
<keyword evidence="4 13" id="KW-0479">Metal-binding</keyword>
<evidence type="ECO:0000313" key="15">
    <source>
        <dbReference type="EMBL" id="MBS5333726.1"/>
    </source>
</evidence>
<evidence type="ECO:0000256" key="10">
    <source>
        <dbReference type="ARBA" id="ARBA00023125"/>
    </source>
</evidence>
<dbReference type="InterPro" id="IPR003615">
    <property type="entry name" value="HNH_nuc"/>
</dbReference>
<evidence type="ECO:0000256" key="8">
    <source>
        <dbReference type="ARBA" id="ARBA00022884"/>
    </source>
</evidence>
<evidence type="ECO:0000256" key="9">
    <source>
        <dbReference type="ARBA" id="ARBA00023118"/>
    </source>
</evidence>
<dbReference type="GO" id="GO:0046872">
    <property type="term" value="F:metal ion binding"/>
    <property type="evidence" value="ECO:0007669"/>
    <property type="project" value="UniProtKB-UniRule"/>
</dbReference>
<dbReference type="Gene3D" id="3.30.420.10">
    <property type="entry name" value="Ribonuclease H-like superfamily/Ribonuclease H"/>
    <property type="match status" value="3"/>
</dbReference>
<dbReference type="GO" id="GO:0003723">
    <property type="term" value="F:RNA binding"/>
    <property type="evidence" value="ECO:0007669"/>
    <property type="project" value="UniProtKB-UniRule"/>
</dbReference>
<evidence type="ECO:0000256" key="3">
    <source>
        <dbReference type="ARBA" id="ARBA00022722"/>
    </source>
</evidence>
<comment type="function">
    <text evidence="13">CRISPR (clustered regularly interspaced short palindromic repeat) is an adaptive immune system that provides protection against mobile genetic elements (viruses, transposable elements and conjugative plasmids). CRISPR clusters contain spacers, sequences complementary to antecedent mobile elements, and target invading nucleic acids. CRISPR clusters are transcribed and processed into CRISPR RNA (crRNA). In type II CRISPR systems correct processing of pre-crRNA requires a trans-encoded small RNA (tracrRNA), endogenous ribonuclease 3 (rnc) and this protein. The tracrRNA serves as a guide for ribonuclease 3-aided processing of pre-crRNA. Subsequently Cas9/crRNA/tracrRNA endonucleolytically cleaves linear or circular dsDNA target complementary to the spacer; Cas9 is inactive in the absence of the 2 guide RNAs (gRNA). Cas9 recognizes the protospacer adjacent motif (PAM) in the CRISPR repeat sequences to help distinguish self versus nonself, as targets within the bacterial CRISPR locus do not have PAMs. PAM recognition is also required for catalytic activity.</text>
</comment>
<keyword evidence="5 13" id="KW-0255">Endonuclease</keyword>
<keyword evidence="9 13" id="KW-0051">Antiviral defense</keyword>
<dbReference type="HAMAP" id="MF_01480">
    <property type="entry name" value="Cas9"/>
    <property type="match status" value="1"/>
</dbReference>
<dbReference type="GO" id="GO:0004519">
    <property type="term" value="F:endonuclease activity"/>
    <property type="evidence" value="ECO:0007669"/>
    <property type="project" value="UniProtKB-UniRule"/>
</dbReference>
<dbReference type="Gene3D" id="1.10.30.50">
    <property type="match status" value="1"/>
</dbReference>
<accession>A0A943HKJ2</accession>
<evidence type="ECO:0000256" key="4">
    <source>
        <dbReference type="ARBA" id="ARBA00022723"/>
    </source>
</evidence>
<dbReference type="Pfam" id="PF13395">
    <property type="entry name" value="HNH_4"/>
    <property type="match status" value="1"/>
</dbReference>
<evidence type="ECO:0000256" key="12">
    <source>
        <dbReference type="ARBA" id="ARBA00046380"/>
    </source>
</evidence>
<comment type="similarity">
    <text evidence="2">Belongs to the CRISPR-associated protein Cas9 family. Subtype II-A subfamily.</text>
</comment>
<dbReference type="PROSITE" id="PS51749">
    <property type="entry name" value="HNH_CAS9"/>
    <property type="match status" value="1"/>
</dbReference>
<dbReference type="GO" id="GO:0043571">
    <property type="term" value="P:maintenance of CRISPR repeat elements"/>
    <property type="evidence" value="ECO:0007669"/>
    <property type="project" value="UniProtKB-UniRule"/>
</dbReference>
<dbReference type="GO" id="GO:0003677">
    <property type="term" value="F:DNA binding"/>
    <property type="evidence" value="ECO:0007669"/>
    <property type="project" value="UniProtKB-UniRule"/>
</dbReference>
<evidence type="ECO:0000256" key="11">
    <source>
        <dbReference type="ARBA" id="ARBA00023211"/>
    </source>
</evidence>
<comment type="subunit">
    <text evidence="12 13">Monomer. Binds crRNA and tracrRNA.</text>
</comment>
<comment type="cofactor">
    <cofactor evidence="1 13">
        <name>Mg(2+)</name>
        <dbReference type="ChEBI" id="CHEBI:18420"/>
    </cofactor>
</comment>
<protein>
    <recommendedName>
        <fullName evidence="13">CRISPR-associated endonuclease Cas9</fullName>
        <ecNumber evidence="13">3.1.-.-</ecNumber>
    </recommendedName>
</protein>
<feature type="binding site" evidence="13">
    <location>
        <position position="10"/>
    </location>
    <ligand>
        <name>Mg(2+)</name>
        <dbReference type="ChEBI" id="CHEBI:18420"/>
        <label>2</label>
    </ligand>
</feature>
<comment type="domain">
    <text evidence="13">Has 2 endonuclease domains. The discontinuous RuvC-like domain cleaves the target DNA noncomplementary to crRNA while the HNH nuclease domain cleaves the target DNA complementary to crRNA.</text>
</comment>
<dbReference type="InterPro" id="IPR033114">
    <property type="entry name" value="HNH_CAS9"/>
</dbReference>
<dbReference type="InterPro" id="IPR040619">
    <property type="entry name" value="Cas9_alpha-helical_lobe"/>
</dbReference>
<feature type="binding site" evidence="13">
    <location>
        <position position="10"/>
    </location>
    <ligand>
        <name>Mg(2+)</name>
        <dbReference type="ChEBI" id="CHEBI:18420"/>
        <label>1</label>
    </ligand>
</feature>
<dbReference type="Pfam" id="PF18470">
    <property type="entry name" value="Cas9_a"/>
    <property type="match status" value="1"/>
</dbReference>
<sequence>MKHPYGIGLDIGIASVGWAVVALNENAEPYGLIRCGSRIFDAAEQPNTGESLAAPRREARSTRRRLRRRSLRKADLYELMAQNGLPGRAEIEEAVQAGHLPDIYALRVQALDGPVTAMDFARILLHLMQRRGFRSNRKADDAQKDGKLLQAIDANTRRMEENHYRTVGEMMYRDPVFAEHKRNKSENYLSTVRRDQIVEEAVQLFAAQRQYGAAWASPEMEAEYLTILTRQRSFAEGPGGNSPYGGNIVEKMVGTCTLEGQAEPRAAKATWSFEYFTLLQKINHIRIIESGAARILTAEERQELLSVCYQTDKLDFARIRKALALSEQARFNMVRYRDGQTTEDCEKKEKIVCLPCYHKMRKVLNTLRKDYIRSVSRDRLDAAATALTMYKNEATLRAKLEEAQFEPLEVDALMTLPSFSGFGHISVKACRKLIPYLEQGLNYNDACKEAGYDFQGNYRGEKSQFLPASTEEMEDITSPVVRRAVAQTIKVVNAIIREQGESPVNIHLELAREMSKNFQQRNDLDKAMKDNNAENERLMKDLHELFPGRNITGQDLVKYRLWKEQDGRCAYSLQPLELEKAITVSGYAEVDHIVPYSISFDDRRANKVLVLASENRQKGNRLPLQYLQGKRRDDFIVYAKASVKNYRKRQNLLKEKLSEEDSKGFMQRNLQDTQYIASFMLNYIRSHLAFADFSAAGKKRVVAVNGAVTAFLRKRWGLGKVRADGDLHHAVDAAVIACTTDGMIQRVSRFYTHIETSDTRGERFPEPWPRFRDELMQRLSACPQENLMQINPVYYQNVDIASIRPVFVSRMPRHKMTGAAHKETIKGRLDDAHTVQRRSITDLKLDKEGEIAGYFNPSSDTLLYNALKEQLTAFGGDGKKAFTEPFFKPRADGTPGAQVRKVKVYDKATSMVAVHEGKGVADNDTMVRIDVYFVPGDGYYWVPIYVADTVKPELPNKAVVQGKSYAEWKEMDEENFLFSLCQNDLIRIESKRTMKFKVQNSDSTLEKETQMNCGLTYFEGGNISTGAITVTTHDNAYIVGSLGFKTLQKVQKYQVDVLGNYTLVKKEKRQNFPAQRR</sequence>
<keyword evidence="6 13" id="KW-0378">Hydrolase</keyword>
<dbReference type="Proteomes" id="UP000759273">
    <property type="component" value="Unassembled WGS sequence"/>
</dbReference>
<keyword evidence="8 13" id="KW-0694">RNA-binding</keyword>
<evidence type="ECO:0000259" key="14">
    <source>
        <dbReference type="PROSITE" id="PS51749"/>
    </source>
</evidence>
<feature type="binding site" evidence="13">
    <location>
        <position position="513"/>
    </location>
    <ligand>
        <name>Mg(2+)</name>
        <dbReference type="ChEBI" id="CHEBI:18420"/>
        <label>2</label>
    </ligand>
</feature>
<dbReference type="Pfam" id="PF18541">
    <property type="entry name" value="RuvC_III"/>
    <property type="match status" value="1"/>
</dbReference>
<feature type="binding site" evidence="13">
    <location>
        <position position="729"/>
    </location>
    <ligand>
        <name>Mg(2+)</name>
        <dbReference type="ChEBI" id="CHEBI:18420"/>
        <label>2</label>
    </ligand>
</feature>
<proteinExistence type="inferred from homology"/>
<dbReference type="InterPro" id="IPR041383">
    <property type="entry name" value="RuvC_III"/>
</dbReference>
<name>A0A943HKJ2_9FIRM</name>
<comment type="caution">
    <text evidence="15">The sequence shown here is derived from an EMBL/GenBank/DDBJ whole genome shotgun (WGS) entry which is preliminary data.</text>
</comment>
<keyword evidence="7 13" id="KW-0460">Magnesium</keyword>
<dbReference type="InterPro" id="IPR028629">
    <property type="entry name" value="Cas9"/>
</dbReference>
<dbReference type="InterPro" id="IPR036397">
    <property type="entry name" value="RNaseH_sf"/>
</dbReference>
<evidence type="ECO:0000256" key="2">
    <source>
        <dbReference type="ARBA" id="ARBA00005244"/>
    </source>
</evidence>
<evidence type="ECO:0000313" key="16">
    <source>
        <dbReference type="Proteomes" id="UP000759273"/>
    </source>
</evidence>
<dbReference type="AlphaFoldDB" id="A0A943HKJ2"/>
<evidence type="ECO:0000256" key="1">
    <source>
        <dbReference type="ARBA" id="ARBA00001946"/>
    </source>
</evidence>
<keyword evidence="11" id="KW-0464">Manganese</keyword>
<evidence type="ECO:0000256" key="5">
    <source>
        <dbReference type="ARBA" id="ARBA00022759"/>
    </source>
</evidence>
<evidence type="ECO:0000256" key="6">
    <source>
        <dbReference type="ARBA" id="ARBA00022801"/>
    </source>
</evidence>
<keyword evidence="3 13" id="KW-0540">Nuclease</keyword>
<organism evidence="15 16">
    <name type="scientific">Subdoligranulum variabile</name>
    <dbReference type="NCBI Taxonomy" id="214851"/>
    <lineage>
        <taxon>Bacteria</taxon>
        <taxon>Bacillati</taxon>
        <taxon>Bacillota</taxon>
        <taxon>Clostridia</taxon>
        <taxon>Eubacteriales</taxon>
        <taxon>Oscillospiraceae</taxon>
        <taxon>Subdoligranulum</taxon>
    </lineage>
</organism>
<dbReference type="NCBIfam" id="TIGR01865">
    <property type="entry name" value="cas_Csn1"/>
    <property type="match status" value="1"/>
</dbReference>
<dbReference type="EMBL" id="JAGZGG010000056">
    <property type="protein sequence ID" value="MBS5333726.1"/>
    <property type="molecule type" value="Genomic_DNA"/>
</dbReference>
<feature type="binding site" evidence="13">
    <location>
        <position position="513"/>
    </location>
    <ligand>
        <name>Mg(2+)</name>
        <dbReference type="ChEBI" id="CHEBI:18420"/>
        <label>1</label>
    </ligand>
</feature>
<keyword evidence="10 13" id="KW-0238">DNA-binding</keyword>
<feature type="domain" description="HNH Cas9-type" evidence="14">
    <location>
        <begin position="517"/>
        <end position="670"/>
    </location>
</feature>
<dbReference type="GO" id="GO:0051607">
    <property type="term" value="P:defense response to virus"/>
    <property type="evidence" value="ECO:0007669"/>
    <property type="project" value="UniProtKB-UniRule"/>
</dbReference>
<feature type="active site" description="Proton acceptor for HNH nuclease domain" evidence="13">
    <location>
        <position position="592"/>
    </location>
</feature>
<dbReference type="GO" id="GO:0016787">
    <property type="term" value="F:hydrolase activity"/>
    <property type="evidence" value="ECO:0007669"/>
    <property type="project" value="UniProtKB-KW"/>
</dbReference>
<evidence type="ECO:0000256" key="7">
    <source>
        <dbReference type="ARBA" id="ARBA00022842"/>
    </source>
</evidence>
<reference evidence="15" key="1">
    <citation type="submission" date="2021-02" db="EMBL/GenBank/DDBJ databases">
        <title>Infant gut strain persistence is associated with maternal origin, phylogeny, and functional potential including surface adhesion and iron acquisition.</title>
        <authorList>
            <person name="Lou Y.C."/>
        </authorList>
    </citation>
    <scope>NUCLEOTIDE SEQUENCE</scope>
    <source>
        <strain evidence="15">L3_101_000M1_dasL3_101_000M1_concoct_87</strain>
    </source>
</reference>
<dbReference type="EC" id="3.1.-.-" evidence="13"/>